<feature type="domain" description="Vid27 PH-like" evidence="3">
    <location>
        <begin position="397"/>
        <end position="517"/>
    </location>
</feature>
<evidence type="ECO:0000259" key="2">
    <source>
        <dbReference type="Pfam" id="PF08553"/>
    </source>
</evidence>
<dbReference type="Pfam" id="PF17747">
    <property type="entry name" value="VID27_PH"/>
    <property type="match status" value="1"/>
</dbReference>
<feature type="domain" description="Vid27 N-terminal" evidence="4">
    <location>
        <begin position="23"/>
        <end position="179"/>
    </location>
</feature>
<keyword evidence="6" id="KW-1185">Reference proteome</keyword>
<feature type="compositionally biased region" description="Polar residues" evidence="1">
    <location>
        <begin position="272"/>
        <end position="295"/>
    </location>
</feature>
<evidence type="ECO:0000256" key="1">
    <source>
        <dbReference type="SAM" id="MobiDB-lite"/>
    </source>
</evidence>
<dbReference type="GO" id="GO:0005634">
    <property type="term" value="C:nucleus"/>
    <property type="evidence" value="ECO:0007669"/>
    <property type="project" value="TreeGrafter"/>
</dbReference>
<accession>A0A9P6NRP1</accession>
<feature type="compositionally biased region" description="Acidic residues" evidence="1">
    <location>
        <begin position="555"/>
        <end position="582"/>
    </location>
</feature>
<feature type="compositionally biased region" description="Low complexity" evidence="1">
    <location>
        <begin position="187"/>
        <end position="200"/>
    </location>
</feature>
<evidence type="ECO:0000313" key="6">
    <source>
        <dbReference type="Proteomes" id="UP000886653"/>
    </source>
</evidence>
<dbReference type="InterPro" id="IPR040768">
    <property type="entry name" value="Vid27_PH"/>
</dbReference>
<feature type="domain" description="Vacuolar import/degradation Vid27 C-terminal" evidence="2">
    <location>
        <begin position="603"/>
        <end position="958"/>
    </location>
</feature>
<dbReference type="InterPro" id="IPR040979">
    <property type="entry name" value="Vid27_N"/>
</dbReference>
<dbReference type="Gene3D" id="2.130.10.10">
    <property type="entry name" value="YVTN repeat-like/Quinoprotein amine dehydrogenase"/>
    <property type="match status" value="1"/>
</dbReference>
<feature type="region of interest" description="Disordered" evidence="1">
    <location>
        <begin position="183"/>
        <end position="338"/>
    </location>
</feature>
<feature type="compositionally biased region" description="Basic and acidic residues" evidence="1">
    <location>
        <begin position="298"/>
        <end position="312"/>
    </location>
</feature>
<dbReference type="InterPro" id="IPR040458">
    <property type="entry name" value="Vid27"/>
</dbReference>
<dbReference type="EMBL" id="MU167231">
    <property type="protein sequence ID" value="KAG0149087.1"/>
    <property type="molecule type" value="Genomic_DNA"/>
</dbReference>
<dbReference type="AlphaFoldDB" id="A0A9P6NRP1"/>
<gene>
    <name evidence="5" type="ORF">CROQUDRAFT_654179</name>
</gene>
<dbReference type="InterPro" id="IPR036322">
    <property type="entry name" value="WD40_repeat_dom_sf"/>
</dbReference>
<protein>
    <recommendedName>
        <fullName evidence="7">VID27 cytoplasmic protein-domain-containing protein</fullName>
    </recommendedName>
</protein>
<sequence>MVLSFMRSLFVSSESEQHTHVPSQLISLPNGRLDIVRLTHNNKITRECIYLAADVIIRPTSIPFNYQLVASRILAEDEELPDNEHDFEKIFLIDQTIEFSSYPSTDEVDHDGTPSTTFGWTDKSSEKSTDRYEFVIDPNDPLCSDEQVDRFTEILYRCMWERIHSKDSAEAPEEDLEALKIVDRPVSSKSSEPSEASEPPLFRPRVSDSEEESDAEQRTLSGSEFSEQPDPESTHDAESDFDSQEDSSDDEIADQLRAVSLKNPETPHSHRSATLDSPQMVQPSSGRKSAVTPSLNYKGKDRADHLTTEDRSSAASPYSCSTSAPSTSTKPARSPAGVREMESVIAPTSQSTIGSYPSSSSIGNDVIQESPARIQPEAILHDAAHQPTEGDMICTWEDTCDLYLFDQGGAFNFVLRERGVQASLWTPGPHTANKDACWLTVLGPIRESEEPATWVSTNLDKEQSLSFAQGAITFIYTSEPTDGSEKQRYTWCLRFPNDEASRDKYTLAQEAFAAALFDRENGLGSWARTAAESRAWNRQGCGMIVEGDEDVEMAYEEEEEVVDEESDDPSDDVDEDSEDENSEAQKFRGRKNKYSLHYSNGPKNSGLAIGNKEDCSFVLRGNIIGVFKNEANGNKKLQFIGSTSELRTPDGKRLLAPTEMMLHKQDSTMVLHDPLNPTSLYNLDLATGQVVEEWKISDTAAVTNFIPKTKFAQMDPESTFIGTSHNSFYTIDPRLSGFKQVADQTKIYGTAVDFSCAATTEGGHLAVGSNKGDIRLYDSRLGKIAKTHFSHIKDPIRGIDISKDGSYLIATCPTYLVFLKVTYDDDGKASKSFMGFEKSIPVAKREIGLRVELKPEHRAFIISQNVPISFAKATFNSGPDSVEKTVVTSIGPFIIAFNLRKLKMDQIEYTMKTYDEEVVAGQFRWNNDRDIVVTMGSDVFMERRSKLAKPDRYSLLPSRSSGAHYGDVVQEWSGR</sequence>
<dbReference type="PANTHER" id="PTHR31913">
    <property type="entry name" value="VACUOLAR IMPORT AND DEGRADATION PROTEIN 27"/>
    <property type="match status" value="1"/>
</dbReference>
<feature type="compositionally biased region" description="Acidic residues" evidence="1">
    <location>
        <begin position="239"/>
        <end position="253"/>
    </location>
</feature>
<name>A0A9P6NRP1_9BASI</name>
<feature type="compositionally biased region" description="Low complexity" evidence="1">
    <location>
        <begin position="313"/>
        <end position="336"/>
    </location>
</feature>
<dbReference type="InterPro" id="IPR015943">
    <property type="entry name" value="WD40/YVTN_repeat-like_dom_sf"/>
</dbReference>
<dbReference type="Pfam" id="PF17748">
    <property type="entry name" value="VID27_N"/>
    <property type="match status" value="1"/>
</dbReference>
<dbReference type="InterPro" id="IPR013863">
    <property type="entry name" value="VID27_C"/>
</dbReference>
<comment type="caution">
    <text evidence="5">The sequence shown here is derived from an EMBL/GenBank/DDBJ whole genome shotgun (WGS) entry which is preliminary data.</text>
</comment>
<evidence type="ECO:0008006" key="7">
    <source>
        <dbReference type="Google" id="ProtNLM"/>
    </source>
</evidence>
<dbReference type="Pfam" id="PF08553">
    <property type="entry name" value="VID27"/>
    <property type="match status" value="1"/>
</dbReference>
<dbReference type="Proteomes" id="UP000886653">
    <property type="component" value="Unassembled WGS sequence"/>
</dbReference>
<dbReference type="OrthoDB" id="10251113at2759"/>
<dbReference type="SUPFAM" id="SSF50978">
    <property type="entry name" value="WD40 repeat-like"/>
    <property type="match status" value="1"/>
</dbReference>
<reference evidence="5" key="1">
    <citation type="submission" date="2013-11" db="EMBL/GenBank/DDBJ databases">
        <title>Genome sequence of the fusiform rust pathogen reveals effectors for host alternation and coevolution with pine.</title>
        <authorList>
            <consortium name="DOE Joint Genome Institute"/>
            <person name="Smith K."/>
            <person name="Pendleton A."/>
            <person name="Kubisiak T."/>
            <person name="Anderson C."/>
            <person name="Salamov A."/>
            <person name="Aerts A."/>
            <person name="Riley R."/>
            <person name="Clum A."/>
            <person name="Lindquist E."/>
            <person name="Ence D."/>
            <person name="Campbell M."/>
            <person name="Kronenberg Z."/>
            <person name="Feau N."/>
            <person name="Dhillon B."/>
            <person name="Hamelin R."/>
            <person name="Burleigh J."/>
            <person name="Smith J."/>
            <person name="Yandell M."/>
            <person name="Nelson C."/>
            <person name="Grigoriev I."/>
            <person name="Davis J."/>
        </authorList>
    </citation>
    <scope>NUCLEOTIDE SEQUENCE</scope>
    <source>
        <strain evidence="5">G11</strain>
    </source>
</reference>
<evidence type="ECO:0000259" key="3">
    <source>
        <dbReference type="Pfam" id="PF17747"/>
    </source>
</evidence>
<evidence type="ECO:0000259" key="4">
    <source>
        <dbReference type="Pfam" id="PF17748"/>
    </source>
</evidence>
<feature type="region of interest" description="Disordered" evidence="1">
    <location>
        <begin position="103"/>
        <end position="124"/>
    </location>
</feature>
<evidence type="ECO:0000313" key="5">
    <source>
        <dbReference type="EMBL" id="KAG0149087.1"/>
    </source>
</evidence>
<dbReference type="GO" id="GO:0005737">
    <property type="term" value="C:cytoplasm"/>
    <property type="evidence" value="ECO:0007669"/>
    <property type="project" value="TreeGrafter"/>
</dbReference>
<proteinExistence type="predicted"/>
<feature type="region of interest" description="Disordered" evidence="1">
    <location>
        <begin position="555"/>
        <end position="597"/>
    </location>
</feature>
<dbReference type="PANTHER" id="PTHR31913:SF0">
    <property type="entry name" value="VACUOLAR IMPORT AND DEGRADATION PROTEIN 27"/>
    <property type="match status" value="1"/>
</dbReference>
<organism evidence="5 6">
    <name type="scientific">Cronartium quercuum f. sp. fusiforme G11</name>
    <dbReference type="NCBI Taxonomy" id="708437"/>
    <lineage>
        <taxon>Eukaryota</taxon>
        <taxon>Fungi</taxon>
        <taxon>Dikarya</taxon>
        <taxon>Basidiomycota</taxon>
        <taxon>Pucciniomycotina</taxon>
        <taxon>Pucciniomycetes</taxon>
        <taxon>Pucciniales</taxon>
        <taxon>Coleosporiaceae</taxon>
        <taxon>Cronartium</taxon>
    </lineage>
</organism>